<dbReference type="NCBIfam" id="NF001159">
    <property type="entry name" value="PRK00150.1-3"/>
    <property type="match status" value="1"/>
</dbReference>
<accession>A0AAW9MZM4</accession>
<dbReference type="RefSeq" id="WP_324619692.1">
    <property type="nucleotide sequence ID" value="NZ_JAYKOT010000003.1"/>
</dbReference>
<dbReference type="Gene3D" id="3.90.45.10">
    <property type="entry name" value="Peptide deformylase"/>
    <property type="match status" value="1"/>
</dbReference>
<dbReference type="InterPro" id="IPR023635">
    <property type="entry name" value="Peptide_deformylase"/>
</dbReference>
<dbReference type="Proteomes" id="UP001357733">
    <property type="component" value="Unassembled WGS sequence"/>
</dbReference>
<feature type="binding site" evidence="2">
    <location>
        <position position="92"/>
    </location>
    <ligand>
        <name>Fe cation</name>
        <dbReference type="ChEBI" id="CHEBI:24875"/>
    </ligand>
</feature>
<dbReference type="CDD" id="cd00487">
    <property type="entry name" value="Pep_deformylase"/>
    <property type="match status" value="1"/>
</dbReference>
<dbReference type="PRINTS" id="PR01576">
    <property type="entry name" value="PDEFORMYLASE"/>
</dbReference>
<comment type="cofactor">
    <cofactor evidence="2">
        <name>Fe(2+)</name>
        <dbReference type="ChEBI" id="CHEBI:29033"/>
    </cofactor>
    <text evidence="2">Binds 1 Fe(2+) ion.</text>
</comment>
<dbReference type="PIRSF" id="PIRSF004749">
    <property type="entry name" value="Pep_def"/>
    <property type="match status" value="1"/>
</dbReference>
<dbReference type="HAMAP" id="MF_00163">
    <property type="entry name" value="Pep_deformylase"/>
    <property type="match status" value="1"/>
</dbReference>
<comment type="function">
    <text evidence="2">Removes the formyl group from the N-terminal Met of newly synthesized proteins. Requires at least a dipeptide for an efficient rate of reaction. N-terminal L-methionine is a prerequisite for activity but the enzyme has broad specificity at other positions.</text>
</comment>
<evidence type="ECO:0000256" key="2">
    <source>
        <dbReference type="HAMAP-Rule" id="MF_00163"/>
    </source>
</evidence>
<evidence type="ECO:0000313" key="3">
    <source>
        <dbReference type="EMBL" id="MEB3429507.1"/>
    </source>
</evidence>
<comment type="similarity">
    <text evidence="1 2">Belongs to the polypeptide deformylase family.</text>
</comment>
<comment type="caution">
    <text evidence="3">The sequence shown here is derived from an EMBL/GenBank/DDBJ whole genome shotgun (WGS) entry which is preliminary data.</text>
</comment>
<sequence>MALREIRIEGDEILGKVSKEVLTVTPRIKQLILDMFETMDANDGIGLAAVQVGTLRRIIVINIEQEDKKTRMALINPNIIEESGKELGLEGCLSIPNFRGKVYRPTKLKVSYRDENFEEKVLEAEGLMARCLCHEIDHLNGILFDQITVEEDDTTD</sequence>
<dbReference type="SUPFAM" id="SSF56420">
    <property type="entry name" value="Peptide deformylase"/>
    <property type="match status" value="1"/>
</dbReference>
<dbReference type="GO" id="GO:0042586">
    <property type="term" value="F:peptide deformylase activity"/>
    <property type="evidence" value="ECO:0007669"/>
    <property type="project" value="UniProtKB-UniRule"/>
</dbReference>
<feature type="binding site" evidence="2">
    <location>
        <position position="134"/>
    </location>
    <ligand>
        <name>Fe cation</name>
        <dbReference type="ChEBI" id="CHEBI:24875"/>
    </ligand>
</feature>
<dbReference type="Pfam" id="PF01327">
    <property type="entry name" value="Pep_deformylase"/>
    <property type="match status" value="1"/>
</dbReference>
<dbReference type="EMBL" id="JAYKOT010000003">
    <property type="protein sequence ID" value="MEB3429507.1"/>
    <property type="molecule type" value="Genomic_DNA"/>
</dbReference>
<keyword evidence="2" id="KW-0648">Protein biosynthesis</keyword>
<reference evidence="3 4" key="1">
    <citation type="submission" date="2024-01" db="EMBL/GenBank/DDBJ databases">
        <title>Complete genome sequence of Citroniella saccharovorans strain M6.X9, isolated from human fecal sample.</title>
        <authorList>
            <person name="Cheng G."/>
            <person name="Westerholm M."/>
            <person name="Schnurer A."/>
        </authorList>
    </citation>
    <scope>NUCLEOTIDE SEQUENCE [LARGE SCALE GENOMIC DNA]</scope>
    <source>
        <strain evidence="3 4">DSM 29873</strain>
    </source>
</reference>
<evidence type="ECO:0000256" key="1">
    <source>
        <dbReference type="ARBA" id="ARBA00010759"/>
    </source>
</evidence>
<comment type="catalytic activity">
    <reaction evidence="2">
        <text>N-terminal N-formyl-L-methionyl-[peptide] + H2O = N-terminal L-methionyl-[peptide] + formate</text>
        <dbReference type="Rhea" id="RHEA:24420"/>
        <dbReference type="Rhea" id="RHEA-COMP:10639"/>
        <dbReference type="Rhea" id="RHEA-COMP:10640"/>
        <dbReference type="ChEBI" id="CHEBI:15377"/>
        <dbReference type="ChEBI" id="CHEBI:15740"/>
        <dbReference type="ChEBI" id="CHEBI:49298"/>
        <dbReference type="ChEBI" id="CHEBI:64731"/>
        <dbReference type="EC" id="3.5.1.88"/>
    </reaction>
</comment>
<dbReference type="EC" id="3.5.1.88" evidence="2"/>
<dbReference type="NCBIfam" id="TIGR00079">
    <property type="entry name" value="pept_deformyl"/>
    <property type="match status" value="1"/>
</dbReference>
<proteinExistence type="inferred from homology"/>
<keyword evidence="2 3" id="KW-0378">Hydrolase</keyword>
<dbReference type="GO" id="GO:0006412">
    <property type="term" value="P:translation"/>
    <property type="evidence" value="ECO:0007669"/>
    <property type="project" value="UniProtKB-UniRule"/>
</dbReference>
<organism evidence="3 4">
    <name type="scientific">Citroniella saccharovorans</name>
    <dbReference type="NCBI Taxonomy" id="2053367"/>
    <lineage>
        <taxon>Bacteria</taxon>
        <taxon>Bacillati</taxon>
        <taxon>Bacillota</taxon>
        <taxon>Tissierellia</taxon>
        <taxon>Tissierellales</taxon>
        <taxon>Peptoniphilaceae</taxon>
        <taxon>Citroniella</taxon>
    </lineage>
</organism>
<dbReference type="PANTHER" id="PTHR10458">
    <property type="entry name" value="PEPTIDE DEFORMYLASE"/>
    <property type="match status" value="1"/>
</dbReference>
<protein>
    <recommendedName>
        <fullName evidence="2">Peptide deformylase</fullName>
        <shortName evidence="2">PDF</shortName>
        <ecNumber evidence="2">3.5.1.88</ecNumber>
    </recommendedName>
    <alternativeName>
        <fullName evidence="2">Polypeptide deformylase</fullName>
    </alternativeName>
</protein>
<keyword evidence="2" id="KW-0479">Metal-binding</keyword>
<keyword evidence="2" id="KW-0408">Iron</keyword>
<gene>
    <name evidence="2 3" type="primary">def</name>
    <name evidence="3" type="ORF">VLK81_05695</name>
</gene>
<feature type="binding site" evidence="2">
    <location>
        <position position="138"/>
    </location>
    <ligand>
        <name>Fe cation</name>
        <dbReference type="ChEBI" id="CHEBI:24875"/>
    </ligand>
</feature>
<dbReference type="AlphaFoldDB" id="A0AAW9MZM4"/>
<feature type="active site" evidence="2">
    <location>
        <position position="135"/>
    </location>
</feature>
<keyword evidence="4" id="KW-1185">Reference proteome</keyword>
<dbReference type="PANTHER" id="PTHR10458:SF22">
    <property type="entry name" value="PEPTIDE DEFORMYLASE"/>
    <property type="match status" value="1"/>
</dbReference>
<dbReference type="GO" id="GO:0046872">
    <property type="term" value="F:metal ion binding"/>
    <property type="evidence" value="ECO:0007669"/>
    <property type="project" value="UniProtKB-KW"/>
</dbReference>
<dbReference type="InterPro" id="IPR036821">
    <property type="entry name" value="Peptide_deformylase_sf"/>
</dbReference>
<evidence type="ECO:0000313" key="4">
    <source>
        <dbReference type="Proteomes" id="UP001357733"/>
    </source>
</evidence>
<name>A0AAW9MZM4_9FIRM</name>